<feature type="transmembrane region" description="Helical" evidence="1">
    <location>
        <begin position="104"/>
        <end position="127"/>
    </location>
</feature>
<feature type="transmembrane region" description="Helical" evidence="1">
    <location>
        <begin position="79"/>
        <end position="98"/>
    </location>
</feature>
<dbReference type="AlphaFoldDB" id="A0A917KC95"/>
<gene>
    <name evidence="3" type="ORF">GCM10011320_14900</name>
</gene>
<keyword evidence="4" id="KW-1185">Reference proteome</keyword>
<feature type="transmembrane region" description="Helical" evidence="1">
    <location>
        <begin position="221"/>
        <end position="241"/>
    </location>
</feature>
<sequence length="245" mass="24083">MDYLSNCLHDLTALGPGGLPAVMVALFLAGLAGGATHCAGMCGPFVIAQAAAVADRAQAGGMLARLSGAALLPYHLGRMLGYGMLGAVAGGLAGVVAFGTGLRFVLAVLLGVAALLMFAQASARIAALLPRMPAPRLPAGLQRRLGGLLSAPTGLRGVALGLMLSALPCGLLYGALAGAAATGSMLGGALAMVAFVAGTMPALMGVALLGRFFGRRAGPGMRMVGAALFTLNGVMLAAMAVRVAA</sequence>
<keyword evidence="1" id="KW-1133">Transmembrane helix</keyword>
<evidence type="ECO:0000313" key="3">
    <source>
        <dbReference type="EMBL" id="GGJ08925.1"/>
    </source>
</evidence>
<dbReference type="RefSeq" id="WP_188966320.1">
    <property type="nucleotide sequence ID" value="NZ_BMKW01000003.1"/>
</dbReference>
<dbReference type="PANTHER" id="PTHR42208">
    <property type="entry name" value="HEAVY METAL TRANSPORTER-RELATED"/>
    <property type="match status" value="1"/>
</dbReference>
<dbReference type="EMBL" id="BMKW01000003">
    <property type="protein sequence ID" value="GGJ08925.1"/>
    <property type="molecule type" value="Genomic_DNA"/>
</dbReference>
<evidence type="ECO:0000313" key="4">
    <source>
        <dbReference type="Proteomes" id="UP000661507"/>
    </source>
</evidence>
<proteinExistence type="predicted"/>
<name>A0A917KC95_9PROT</name>
<feature type="transmembrane region" description="Helical" evidence="1">
    <location>
        <begin position="185"/>
        <end position="209"/>
    </location>
</feature>
<keyword evidence="1" id="KW-0472">Membrane</keyword>
<reference evidence="3" key="1">
    <citation type="journal article" date="2014" name="Int. J. Syst. Evol. Microbiol.">
        <title>Complete genome sequence of Corynebacterium casei LMG S-19264T (=DSM 44701T), isolated from a smear-ripened cheese.</title>
        <authorList>
            <consortium name="US DOE Joint Genome Institute (JGI-PGF)"/>
            <person name="Walter F."/>
            <person name="Albersmeier A."/>
            <person name="Kalinowski J."/>
            <person name="Ruckert C."/>
        </authorList>
    </citation>
    <scope>NUCLEOTIDE SEQUENCE</scope>
    <source>
        <strain evidence="3">CGMCC 1.3617</strain>
    </source>
</reference>
<dbReference type="PANTHER" id="PTHR42208:SF1">
    <property type="entry name" value="HEAVY METAL TRANSPORTER"/>
    <property type="match status" value="1"/>
</dbReference>
<dbReference type="InterPro" id="IPR039447">
    <property type="entry name" value="UreH-like_TM_dom"/>
</dbReference>
<feature type="domain" description="Urease accessory protein UreH-like transmembrane" evidence="2">
    <location>
        <begin position="26"/>
        <end position="234"/>
    </location>
</feature>
<dbReference type="Pfam" id="PF13386">
    <property type="entry name" value="DsbD_2"/>
    <property type="match status" value="1"/>
</dbReference>
<evidence type="ECO:0000259" key="2">
    <source>
        <dbReference type="Pfam" id="PF13386"/>
    </source>
</evidence>
<organism evidence="3 4">
    <name type="scientific">Neoroseomonas lacus</name>
    <dbReference type="NCBI Taxonomy" id="287609"/>
    <lineage>
        <taxon>Bacteria</taxon>
        <taxon>Pseudomonadati</taxon>
        <taxon>Pseudomonadota</taxon>
        <taxon>Alphaproteobacteria</taxon>
        <taxon>Acetobacterales</taxon>
        <taxon>Acetobacteraceae</taxon>
        <taxon>Neoroseomonas</taxon>
    </lineage>
</organism>
<accession>A0A917KC95</accession>
<feature type="transmembrane region" description="Helical" evidence="1">
    <location>
        <begin position="148"/>
        <end position="173"/>
    </location>
</feature>
<reference evidence="3" key="2">
    <citation type="submission" date="2020-09" db="EMBL/GenBank/DDBJ databases">
        <authorList>
            <person name="Sun Q."/>
            <person name="Zhou Y."/>
        </authorList>
    </citation>
    <scope>NUCLEOTIDE SEQUENCE</scope>
    <source>
        <strain evidence="3">CGMCC 1.3617</strain>
    </source>
</reference>
<keyword evidence="1" id="KW-0812">Transmembrane</keyword>
<evidence type="ECO:0000256" key="1">
    <source>
        <dbReference type="SAM" id="Phobius"/>
    </source>
</evidence>
<feature type="transmembrane region" description="Helical" evidence="1">
    <location>
        <begin position="20"/>
        <end position="47"/>
    </location>
</feature>
<comment type="caution">
    <text evidence="3">The sequence shown here is derived from an EMBL/GenBank/DDBJ whole genome shotgun (WGS) entry which is preliminary data.</text>
</comment>
<dbReference type="Proteomes" id="UP000661507">
    <property type="component" value="Unassembled WGS sequence"/>
</dbReference>
<protein>
    <submittedName>
        <fullName evidence="3">Membrane protein</fullName>
    </submittedName>
</protein>